<dbReference type="KEGG" id="lak:106162951"/>
<name>A0A1S3ICA6_LINAN</name>
<dbReference type="GO" id="GO:0005694">
    <property type="term" value="C:chromosome"/>
    <property type="evidence" value="ECO:0007669"/>
    <property type="project" value="TreeGrafter"/>
</dbReference>
<gene>
    <name evidence="2 3" type="primary">LOC106162951</name>
</gene>
<dbReference type="GO" id="GO:0007130">
    <property type="term" value="P:synaptonemal complex assembly"/>
    <property type="evidence" value="ECO:0007669"/>
    <property type="project" value="InterPro"/>
</dbReference>
<evidence type="ECO:0000313" key="3">
    <source>
        <dbReference type="RefSeq" id="XP_013395872.1"/>
    </source>
</evidence>
<accession>A0A1S3ICA6</accession>
<dbReference type="PANTHER" id="PTHR31408">
    <property type="entry name" value="HYPOTHETICAL PROTEIN LOC689986"/>
    <property type="match status" value="1"/>
</dbReference>
<protein>
    <submittedName>
        <fullName evidence="2 3">Uncharacterized protein C1orf146 homolog</fullName>
    </submittedName>
</protein>
<sequence length="225" mass="25323">MSVKTDQQWPVIIHTSLENTEIGRLLKQQHKVRVSGTVVQNSCIFPKSGIAFLIVPLQEAVTVWPIQEKVHLDPELTQRLEKFLQVHAYCYVIATAPLHGKEELAVFSVLQQRFFGQLHMIPAHSAEECVQNMLILAKMTCPPVSDLLPKRLQKMSATQLDVEEMVLDQMVANQILNRQECLLVLDTMGSVGAIVGASRDQLLDCGLGKQAVDRMIKFFDKDFCL</sequence>
<organism evidence="1 3">
    <name type="scientific">Lingula anatina</name>
    <name type="common">Brachiopod</name>
    <name type="synonym">Lingula unguis</name>
    <dbReference type="NCBI Taxonomy" id="7574"/>
    <lineage>
        <taxon>Eukaryota</taxon>
        <taxon>Metazoa</taxon>
        <taxon>Spiralia</taxon>
        <taxon>Lophotrochozoa</taxon>
        <taxon>Brachiopoda</taxon>
        <taxon>Linguliformea</taxon>
        <taxon>Lingulata</taxon>
        <taxon>Lingulida</taxon>
        <taxon>Linguloidea</taxon>
        <taxon>Lingulidae</taxon>
        <taxon>Lingula</taxon>
    </lineage>
</organism>
<dbReference type="RefSeq" id="XP_013395863.1">
    <property type="nucleotide sequence ID" value="XM_013540409.2"/>
</dbReference>
<evidence type="ECO:0000313" key="1">
    <source>
        <dbReference type="Proteomes" id="UP000085678"/>
    </source>
</evidence>
<dbReference type="InterPro" id="IPR027857">
    <property type="entry name" value="SCRE"/>
</dbReference>
<proteinExistence type="predicted"/>
<dbReference type="Pfam" id="PF15162">
    <property type="entry name" value="SCRE"/>
    <property type="match status" value="1"/>
</dbReference>
<dbReference type="GO" id="GO:0007131">
    <property type="term" value="P:reciprocal meiotic recombination"/>
    <property type="evidence" value="ECO:0007669"/>
    <property type="project" value="TreeGrafter"/>
</dbReference>
<dbReference type="RefSeq" id="XP_013395872.1">
    <property type="nucleotide sequence ID" value="XM_013540418.2"/>
</dbReference>
<reference evidence="2 3" key="1">
    <citation type="submission" date="2025-04" db="UniProtKB">
        <authorList>
            <consortium name="RefSeq"/>
        </authorList>
    </citation>
    <scope>IDENTIFICATION</scope>
    <source>
        <tissue evidence="2 3">Gonads</tissue>
    </source>
</reference>
<dbReference type="GeneID" id="106162951"/>
<dbReference type="AlphaFoldDB" id="A0A1S3ICA6"/>
<keyword evidence="1" id="KW-1185">Reference proteome</keyword>
<dbReference type="OrthoDB" id="6149480at2759"/>
<dbReference type="Proteomes" id="UP000085678">
    <property type="component" value="Unplaced"/>
</dbReference>
<dbReference type="PANTHER" id="PTHR31408:SF2">
    <property type="entry name" value="PROTEIN SPO16 HOMOLOG"/>
    <property type="match status" value="1"/>
</dbReference>
<dbReference type="STRING" id="7574.A0A1S3ICA6"/>
<evidence type="ECO:0000313" key="2">
    <source>
        <dbReference type="RefSeq" id="XP_013395863.1"/>
    </source>
</evidence>